<dbReference type="AlphaFoldDB" id="F0RVW2"/>
<organism evidence="2 3">
    <name type="scientific">Sphaerochaeta globosa (strain ATCC BAA-1886 / DSM 22777 / Buddy)</name>
    <name type="common">Spirochaeta sp. (strain Buddy)</name>
    <dbReference type="NCBI Taxonomy" id="158189"/>
    <lineage>
        <taxon>Bacteria</taxon>
        <taxon>Pseudomonadati</taxon>
        <taxon>Spirochaetota</taxon>
        <taxon>Spirochaetia</taxon>
        <taxon>Spirochaetales</taxon>
        <taxon>Sphaerochaetaceae</taxon>
        <taxon>Sphaerochaeta</taxon>
    </lineage>
</organism>
<keyword evidence="3" id="KW-1185">Reference proteome</keyword>
<keyword evidence="1" id="KW-1133">Transmembrane helix</keyword>
<dbReference type="Proteomes" id="UP000008466">
    <property type="component" value="Chromosome"/>
</dbReference>
<evidence type="ECO:0000313" key="2">
    <source>
        <dbReference type="EMBL" id="ADY13174.1"/>
    </source>
</evidence>
<reference evidence="3" key="1">
    <citation type="submission" date="2011-02" db="EMBL/GenBank/DDBJ databases">
        <title>Complete sequence of Spirochaeta sp. Buddy.</title>
        <authorList>
            <person name="Lucas S."/>
            <person name="Copeland A."/>
            <person name="Lapidus A."/>
            <person name="Cheng J.-F."/>
            <person name="Goodwin L."/>
            <person name="Pitluck S."/>
            <person name="Zeytun A."/>
            <person name="Detter J.C."/>
            <person name="Han C."/>
            <person name="Tapia R."/>
            <person name="Land M."/>
            <person name="Hauser L."/>
            <person name="Kyrpides N."/>
            <person name="Ivanova N."/>
            <person name="Mikhailova N."/>
            <person name="Pagani I."/>
            <person name="Ritalahti K.M."/>
            <person name="Loeffler F.E."/>
            <person name="Woyke T."/>
        </authorList>
    </citation>
    <scope>NUCLEOTIDE SEQUENCE [LARGE SCALE GENOMIC DNA]</scope>
    <source>
        <strain evidence="3">ATCC BAA-1886 / DSM 22777 / Buddy</strain>
    </source>
</reference>
<dbReference type="RefSeq" id="WP_013607024.1">
    <property type="nucleotide sequence ID" value="NC_015152.1"/>
</dbReference>
<gene>
    <name evidence="2" type="ordered locus">SpiBuddy_1349</name>
</gene>
<protein>
    <submittedName>
        <fullName evidence="2">Uncharacterized protein</fullName>
    </submittedName>
</protein>
<keyword evidence="1" id="KW-0472">Membrane</keyword>
<feature type="transmembrane region" description="Helical" evidence="1">
    <location>
        <begin position="12"/>
        <end position="37"/>
    </location>
</feature>
<dbReference type="HOGENOM" id="CLU_930351_0_0_12"/>
<dbReference type="KEGG" id="sbu:SpiBuddy_1349"/>
<dbReference type="EMBL" id="CP002541">
    <property type="protein sequence ID" value="ADY13174.1"/>
    <property type="molecule type" value="Genomic_DNA"/>
</dbReference>
<dbReference type="OrthoDB" id="369983at2"/>
<keyword evidence="1" id="KW-0812">Transmembrane</keyword>
<feature type="transmembrane region" description="Helical" evidence="1">
    <location>
        <begin position="43"/>
        <end position="61"/>
    </location>
</feature>
<accession>F0RVW2</accession>
<evidence type="ECO:0000313" key="3">
    <source>
        <dbReference type="Proteomes" id="UP000008466"/>
    </source>
</evidence>
<sequence length="301" mass="34028">MSENKHYGRQIILSLFLTVFLLLAVLYLASRFLLPLYDINQELLYGMLVKLFPLLIGLVMIEIGVMVARRRDEDYADQVDKLPPNAYDKPFYKLPNDDPSHLHSEQLAFGQQKVEPIQERMQSSDIQEEKLEIDPIKPIQPVFSVQEAPKAVVRSEEEPVVQNVATVEKPVMPIVEEIVYKTDFDTILSVELDNSKDMDYDLTLVLIEVTEGPASLIANKLMMLSGELAYSFSLEGGKIAMVLPFYNADESRSFTLGMIESCKKEFSGSSLQIGFASRNGRMIDSRQLLHEAEAACNIQED</sequence>
<dbReference type="STRING" id="158189.SpiBuddy_1349"/>
<evidence type="ECO:0000256" key="1">
    <source>
        <dbReference type="SAM" id="Phobius"/>
    </source>
</evidence>
<proteinExistence type="predicted"/>
<name>F0RVW2_SPHGB</name>